<organism evidence="1">
    <name type="scientific">Anguilla anguilla</name>
    <name type="common">European freshwater eel</name>
    <name type="synonym">Muraena anguilla</name>
    <dbReference type="NCBI Taxonomy" id="7936"/>
    <lineage>
        <taxon>Eukaryota</taxon>
        <taxon>Metazoa</taxon>
        <taxon>Chordata</taxon>
        <taxon>Craniata</taxon>
        <taxon>Vertebrata</taxon>
        <taxon>Euteleostomi</taxon>
        <taxon>Actinopterygii</taxon>
        <taxon>Neopterygii</taxon>
        <taxon>Teleostei</taxon>
        <taxon>Anguilliformes</taxon>
        <taxon>Anguillidae</taxon>
        <taxon>Anguilla</taxon>
    </lineage>
</organism>
<protein>
    <submittedName>
        <fullName evidence="1">Uncharacterized protein</fullName>
    </submittedName>
</protein>
<dbReference type="EMBL" id="GBXM01092519">
    <property type="protein sequence ID" value="JAH16058.1"/>
    <property type="molecule type" value="Transcribed_RNA"/>
</dbReference>
<evidence type="ECO:0000313" key="1">
    <source>
        <dbReference type="EMBL" id="JAH16058.1"/>
    </source>
</evidence>
<dbReference type="AlphaFoldDB" id="A0A0E9QIY4"/>
<reference evidence="1" key="2">
    <citation type="journal article" date="2015" name="Fish Shellfish Immunol.">
        <title>Early steps in the European eel (Anguilla anguilla)-Vibrio vulnificus interaction in the gills: Role of the RtxA13 toxin.</title>
        <authorList>
            <person name="Callol A."/>
            <person name="Pajuelo D."/>
            <person name="Ebbesson L."/>
            <person name="Teles M."/>
            <person name="MacKenzie S."/>
            <person name="Amaro C."/>
        </authorList>
    </citation>
    <scope>NUCLEOTIDE SEQUENCE</scope>
</reference>
<name>A0A0E9QIY4_ANGAN</name>
<reference evidence="1" key="1">
    <citation type="submission" date="2014-11" db="EMBL/GenBank/DDBJ databases">
        <authorList>
            <person name="Amaro Gonzalez C."/>
        </authorList>
    </citation>
    <scope>NUCLEOTIDE SEQUENCE</scope>
</reference>
<accession>A0A0E9QIY4</accession>
<sequence length="76" mass="8050">MAGPDTRNPADQWCNFITRPTNGVTSSLSQSVSHSQTFVFVGLAPLLQSSQESMLYNLYISNLLSLGGSVLGDGGD</sequence>
<proteinExistence type="predicted"/>